<feature type="region of interest" description="Disordered" evidence="1">
    <location>
        <begin position="24"/>
        <end position="45"/>
    </location>
</feature>
<dbReference type="GO" id="GO:0031505">
    <property type="term" value="P:fungal-type cell wall organization"/>
    <property type="evidence" value="ECO:0007669"/>
    <property type="project" value="InterPro"/>
</dbReference>
<name>A0A0G2DXG8_PHACM</name>
<protein>
    <submittedName>
        <fullName evidence="3">Uncharacterized protein</fullName>
    </submittedName>
</protein>
<proteinExistence type="predicted"/>
<reference evidence="3 4" key="2">
    <citation type="submission" date="2015-05" db="EMBL/GenBank/DDBJ databases">
        <authorList>
            <person name="Morales-Cruz A."/>
            <person name="Amrine K.C."/>
            <person name="Cantu D."/>
        </authorList>
    </citation>
    <scope>NUCLEOTIDE SEQUENCE [LARGE SCALE GENOMIC DNA]</scope>
    <source>
        <strain evidence="3">UCRPC4</strain>
    </source>
</reference>
<dbReference type="Pfam" id="PF17056">
    <property type="entry name" value="KRE1"/>
    <property type="match status" value="1"/>
</dbReference>
<evidence type="ECO:0000313" key="4">
    <source>
        <dbReference type="Proteomes" id="UP000053317"/>
    </source>
</evidence>
<evidence type="ECO:0000256" key="2">
    <source>
        <dbReference type="SAM" id="SignalP"/>
    </source>
</evidence>
<dbReference type="EMBL" id="LCWF01000182">
    <property type="protein sequence ID" value="KKY15597.1"/>
    <property type="molecule type" value="Genomic_DNA"/>
</dbReference>
<feature type="signal peptide" evidence="2">
    <location>
        <begin position="1"/>
        <end position="17"/>
    </location>
</feature>
<sequence>MRLVTSALLLLPALAVALPEPEQPQDLDTLAKPSSSLLSPASAPTDPNLIPISTIYHPPQRTPVPNGDLKLREIAAGGEATTAATQVSPVTTYYVWSTVNGVVEEVAVIYTQTFASVPDQWSSASSGSIGWGTISTGNNKRDVEPTAVPEAVEKRGLIEERDDEKVKREENSATGAVVGKAGTSSLLGLAIAVAVMIAF</sequence>
<feature type="chain" id="PRO_5002543281" evidence="2">
    <location>
        <begin position="18"/>
        <end position="199"/>
    </location>
</feature>
<keyword evidence="2" id="KW-0732">Signal</keyword>
<evidence type="ECO:0000256" key="1">
    <source>
        <dbReference type="SAM" id="MobiDB-lite"/>
    </source>
</evidence>
<feature type="compositionally biased region" description="Low complexity" evidence="1">
    <location>
        <begin position="30"/>
        <end position="44"/>
    </location>
</feature>
<dbReference type="AlphaFoldDB" id="A0A0G2DXG8"/>
<comment type="caution">
    <text evidence="3">The sequence shown here is derived from an EMBL/GenBank/DDBJ whole genome shotgun (WGS) entry which is preliminary data.</text>
</comment>
<keyword evidence="4" id="KW-1185">Reference proteome</keyword>
<accession>A0A0G2DXG8</accession>
<dbReference type="InterPro" id="IPR031452">
    <property type="entry name" value="Kre1"/>
</dbReference>
<dbReference type="Proteomes" id="UP000053317">
    <property type="component" value="Unassembled WGS sequence"/>
</dbReference>
<evidence type="ECO:0000313" key="3">
    <source>
        <dbReference type="EMBL" id="KKY15597.1"/>
    </source>
</evidence>
<gene>
    <name evidence="3" type="ORF">UCRPC4_g06229</name>
</gene>
<organism evidence="3 4">
    <name type="scientific">Phaeomoniella chlamydospora</name>
    <name type="common">Phaeoacremonium chlamydosporum</name>
    <dbReference type="NCBI Taxonomy" id="158046"/>
    <lineage>
        <taxon>Eukaryota</taxon>
        <taxon>Fungi</taxon>
        <taxon>Dikarya</taxon>
        <taxon>Ascomycota</taxon>
        <taxon>Pezizomycotina</taxon>
        <taxon>Eurotiomycetes</taxon>
        <taxon>Chaetothyriomycetidae</taxon>
        <taxon>Phaeomoniellales</taxon>
        <taxon>Phaeomoniellaceae</taxon>
        <taxon>Phaeomoniella</taxon>
    </lineage>
</organism>
<reference evidence="3 4" key="1">
    <citation type="submission" date="2015-05" db="EMBL/GenBank/DDBJ databases">
        <title>Distinctive expansion of gene families associated with plant cell wall degradation and secondary metabolism in the genomes of grapevine trunk pathogens.</title>
        <authorList>
            <person name="Lawrence D.P."/>
            <person name="Travadon R."/>
            <person name="Rolshausen P.E."/>
            <person name="Baumgartner K."/>
        </authorList>
    </citation>
    <scope>NUCLEOTIDE SEQUENCE [LARGE SCALE GENOMIC DNA]</scope>
    <source>
        <strain evidence="3">UCRPC4</strain>
    </source>
</reference>
<dbReference type="OrthoDB" id="5406216at2759"/>